<dbReference type="EMBL" id="CAKLDM010000005">
    <property type="protein sequence ID" value="CAH0543198.1"/>
    <property type="molecule type" value="Genomic_DNA"/>
</dbReference>
<keyword evidence="2" id="KW-1185">Reference proteome</keyword>
<organism evidence="1 2">
    <name type="scientific">Vibrio marisflavi CECT 7928</name>
    <dbReference type="NCBI Taxonomy" id="634439"/>
    <lineage>
        <taxon>Bacteria</taxon>
        <taxon>Pseudomonadati</taxon>
        <taxon>Pseudomonadota</taxon>
        <taxon>Gammaproteobacteria</taxon>
        <taxon>Vibrionales</taxon>
        <taxon>Vibrionaceae</taxon>
        <taxon>Vibrio</taxon>
    </lineage>
</organism>
<dbReference type="Proteomes" id="UP000838748">
    <property type="component" value="Unassembled WGS sequence"/>
</dbReference>
<sequence>MRMHVTSAFFDRKALAQRSYSIFKIAKGTKVSPRYKGGPKEAQNNK</sequence>
<comment type="caution">
    <text evidence="1">The sequence shown here is derived from an EMBL/GenBank/DDBJ whole genome shotgun (WGS) entry which is preliminary data.</text>
</comment>
<protein>
    <submittedName>
        <fullName evidence="1">Uncharacterized protein</fullName>
    </submittedName>
</protein>
<evidence type="ECO:0000313" key="1">
    <source>
        <dbReference type="EMBL" id="CAH0543198.1"/>
    </source>
</evidence>
<name>A0ABN8E9I8_9VIBR</name>
<reference evidence="1" key="1">
    <citation type="submission" date="2021-11" db="EMBL/GenBank/DDBJ databases">
        <authorList>
            <person name="Rodrigo-Torres L."/>
            <person name="Arahal R. D."/>
            <person name="Lucena T."/>
        </authorList>
    </citation>
    <scope>NUCLEOTIDE SEQUENCE</scope>
    <source>
        <strain evidence="1">CECT 7928</strain>
    </source>
</reference>
<accession>A0ABN8E9I8</accession>
<proteinExistence type="predicted"/>
<gene>
    <name evidence="1" type="ORF">VMF7928_04465</name>
</gene>
<evidence type="ECO:0000313" key="2">
    <source>
        <dbReference type="Proteomes" id="UP000838748"/>
    </source>
</evidence>